<dbReference type="CDD" id="cd14364">
    <property type="entry name" value="CUE_ASCC2"/>
    <property type="match status" value="1"/>
</dbReference>
<dbReference type="PROSITE" id="PS51140">
    <property type="entry name" value="CUE"/>
    <property type="match status" value="1"/>
</dbReference>
<dbReference type="Gene3D" id="1.10.8.10">
    <property type="entry name" value="DNA helicase RuvA subunit, C-terminal domain"/>
    <property type="match status" value="1"/>
</dbReference>
<feature type="compositionally biased region" description="Low complexity" evidence="2">
    <location>
        <begin position="369"/>
        <end position="379"/>
    </location>
</feature>
<dbReference type="InterPro" id="IPR003892">
    <property type="entry name" value="CUE"/>
</dbReference>
<keyword evidence="1" id="KW-0175">Coiled coil</keyword>
<feature type="region of interest" description="Disordered" evidence="2">
    <location>
        <begin position="652"/>
        <end position="741"/>
    </location>
</feature>
<dbReference type="InterPro" id="IPR041800">
    <property type="entry name" value="ASCC2_CUE"/>
</dbReference>
<proteinExistence type="predicted"/>
<gene>
    <name evidence="4" type="ORF">OBBRIDRAFT_890685</name>
</gene>
<dbReference type="AlphaFoldDB" id="A0A8E2AQJ3"/>
<feature type="compositionally biased region" description="Basic residues" evidence="2">
    <location>
        <begin position="719"/>
        <end position="735"/>
    </location>
</feature>
<dbReference type="OrthoDB" id="5577209at2759"/>
<sequence length="741" mass="80464">MSIAPLPLYPSSRARASLSPSQLATLYQSIANSLEQILALPPAQRDTASCRAFISSYVKDTSHQILQSLIWNEPEEHSRLFSKLSTAERTIRRRVFLLAEKLAESLDLQTILDLCVAYASTNPTRLRALLATTVSQKAAQLISETNAEAVPAFTALLSSPSQGLYGLRKTSYILLCFLRAGPPELRRPFARDKLFILALAQAYSTGLSGLAQSYGGFRRSIVNPADSMDQWERIFLETKVALVDSFHLLIRTLLEDVAAVPSEGSALAMQAEPAFEIVFALLESPSQTQNESTTPFVDRSLLVDYQHAYDFARTLAAILRRTDDARVDVLESALRSIDTSPGAGGSDGAGALKLLIRSSGVTPGIDYVGRGPTKTTTTGKGKGKASETIRSAEEDLALDTAVSQVLDILPTYDPSYIRALLANSSYPYKGDAERLIAALLEGTAPSVEDVEAATASEFTPEASVGLSIQAPANDFQLTKERMNIFNEESIDISQVRKGKKNVDDATILRDRKYIEEMKADILRRAEELAALEDEEEALESTQDKGKIVAYEDELDDGGAIKVRDGDESELEGTDTEDDGAEVDGQTDAEPKIQPETILELTYIRDPALFNRDAQTRRSKERADLKAQTGWDDGQIEGWKIMLERNPRKDAILAKHEFAGNKPDGSLQSGPSRDAQGGSRGGRGRGRGGRQGGRGGGRGGEASGSGGSGRDRAWKDRNKASRGNHDRKRGHDKKMARAGGPS</sequence>
<protein>
    <recommendedName>
        <fullName evidence="3">CUE domain-containing protein</fullName>
    </recommendedName>
</protein>
<feature type="domain" description="CUE" evidence="3">
    <location>
        <begin position="397"/>
        <end position="444"/>
    </location>
</feature>
<dbReference type="PANTHER" id="PTHR21494">
    <property type="entry name" value="ACTIVATING SIGNAL COINTEGRATOR 1 COMPLEX SUBUNIT 2 ASC-1 COMPLEX SUBUNIT P100"/>
    <property type="match status" value="1"/>
</dbReference>
<feature type="coiled-coil region" evidence="1">
    <location>
        <begin position="514"/>
        <end position="544"/>
    </location>
</feature>
<dbReference type="PANTHER" id="PTHR21494:SF0">
    <property type="entry name" value="ACTIVATING SIGNAL COINTEGRATOR 1 COMPLEX SUBUNIT 2"/>
    <property type="match status" value="1"/>
</dbReference>
<dbReference type="Proteomes" id="UP000250043">
    <property type="component" value="Unassembled WGS sequence"/>
</dbReference>
<evidence type="ECO:0000313" key="5">
    <source>
        <dbReference type="Proteomes" id="UP000250043"/>
    </source>
</evidence>
<dbReference type="EMBL" id="KV722542">
    <property type="protein sequence ID" value="OCH86144.1"/>
    <property type="molecule type" value="Genomic_DNA"/>
</dbReference>
<feature type="compositionally biased region" description="Acidic residues" evidence="2">
    <location>
        <begin position="566"/>
        <end position="586"/>
    </location>
</feature>
<feature type="compositionally biased region" description="Gly residues" evidence="2">
    <location>
        <begin position="688"/>
        <end position="707"/>
    </location>
</feature>
<dbReference type="InterPro" id="IPR052586">
    <property type="entry name" value="ASCC2"/>
</dbReference>
<organism evidence="4 5">
    <name type="scientific">Obba rivulosa</name>
    <dbReference type="NCBI Taxonomy" id="1052685"/>
    <lineage>
        <taxon>Eukaryota</taxon>
        <taxon>Fungi</taxon>
        <taxon>Dikarya</taxon>
        <taxon>Basidiomycota</taxon>
        <taxon>Agaricomycotina</taxon>
        <taxon>Agaricomycetes</taxon>
        <taxon>Polyporales</taxon>
        <taxon>Gelatoporiaceae</taxon>
        <taxon>Obba</taxon>
    </lineage>
</organism>
<evidence type="ECO:0000259" key="3">
    <source>
        <dbReference type="PROSITE" id="PS51140"/>
    </source>
</evidence>
<reference evidence="4 5" key="1">
    <citation type="submission" date="2016-07" db="EMBL/GenBank/DDBJ databases">
        <title>Draft genome of the white-rot fungus Obba rivulosa 3A-2.</title>
        <authorList>
            <consortium name="DOE Joint Genome Institute"/>
            <person name="Miettinen O."/>
            <person name="Riley R."/>
            <person name="Acob R."/>
            <person name="Barry K."/>
            <person name="Cullen D."/>
            <person name="De Vries R."/>
            <person name="Hainaut M."/>
            <person name="Hatakka A."/>
            <person name="Henrissat B."/>
            <person name="Hilden K."/>
            <person name="Kuo R."/>
            <person name="Labutti K."/>
            <person name="Lipzen A."/>
            <person name="Makela M.R."/>
            <person name="Sandor L."/>
            <person name="Spatafora J.W."/>
            <person name="Grigoriev I.V."/>
            <person name="Hibbett D.S."/>
        </authorList>
    </citation>
    <scope>NUCLEOTIDE SEQUENCE [LARGE SCALE GENOMIC DNA]</scope>
    <source>
        <strain evidence="4 5">3A-2</strain>
    </source>
</reference>
<evidence type="ECO:0000313" key="4">
    <source>
        <dbReference type="EMBL" id="OCH86144.1"/>
    </source>
</evidence>
<accession>A0A8E2AQJ3</accession>
<feature type="region of interest" description="Disordered" evidence="2">
    <location>
        <begin position="366"/>
        <end position="386"/>
    </location>
</feature>
<evidence type="ECO:0000256" key="1">
    <source>
        <dbReference type="SAM" id="Coils"/>
    </source>
</evidence>
<dbReference type="GO" id="GO:0043130">
    <property type="term" value="F:ubiquitin binding"/>
    <property type="evidence" value="ECO:0007669"/>
    <property type="project" value="InterPro"/>
</dbReference>
<feature type="region of interest" description="Disordered" evidence="2">
    <location>
        <begin position="557"/>
        <end position="593"/>
    </location>
</feature>
<name>A0A8E2AQJ3_9APHY</name>
<evidence type="ECO:0000256" key="2">
    <source>
        <dbReference type="SAM" id="MobiDB-lite"/>
    </source>
</evidence>
<feature type="compositionally biased region" description="Basic and acidic residues" evidence="2">
    <location>
        <begin position="708"/>
        <end position="718"/>
    </location>
</feature>
<keyword evidence="5" id="KW-1185">Reference proteome</keyword>